<evidence type="ECO:0000313" key="2">
    <source>
        <dbReference type="Proteomes" id="UP000242222"/>
    </source>
</evidence>
<protein>
    <recommendedName>
        <fullName evidence="3">Protein YciN</fullName>
    </recommendedName>
</protein>
<sequence length="84" mass="9554">MTQLPEPISADKLLVVANNLLQEHEDYLPGVEALSVKQRGDVLIFNGDFYLDEQGLPTPRTPVVFNLFKYLAHKLSPQYRLKEA</sequence>
<dbReference type="Proteomes" id="UP000242222">
    <property type="component" value="Unassembled WGS sequence"/>
</dbReference>
<gene>
    <name evidence="1" type="ORF">SAMN05216516_101514</name>
</gene>
<keyword evidence="2" id="KW-1185">Reference proteome</keyword>
<dbReference type="STRING" id="1367852.SAMN05216516_101514"/>
<dbReference type="InterPro" id="IPR038191">
    <property type="entry name" value="YciN_sf"/>
</dbReference>
<dbReference type="Gene3D" id="3.30.300.360">
    <property type="entry name" value="Protein of unknown function (DUF2498)"/>
    <property type="match status" value="1"/>
</dbReference>
<dbReference type="Pfam" id="PF10692">
    <property type="entry name" value="DUF2498"/>
    <property type="match status" value="1"/>
</dbReference>
<dbReference type="RefSeq" id="WP_092874675.1">
    <property type="nucleotide sequence ID" value="NZ_FOVC01000001.1"/>
</dbReference>
<organism evidence="1 2">
    <name type="scientific">Izhakiella capsodis</name>
    <dbReference type="NCBI Taxonomy" id="1367852"/>
    <lineage>
        <taxon>Bacteria</taxon>
        <taxon>Pseudomonadati</taxon>
        <taxon>Pseudomonadota</taxon>
        <taxon>Gammaproteobacteria</taxon>
        <taxon>Enterobacterales</taxon>
        <taxon>Erwiniaceae</taxon>
        <taxon>Izhakiella</taxon>
    </lineage>
</organism>
<dbReference type="EMBL" id="FOVC01000001">
    <property type="protein sequence ID" value="SFM95541.1"/>
    <property type="molecule type" value="Genomic_DNA"/>
</dbReference>
<dbReference type="NCBIfam" id="NF008265">
    <property type="entry name" value="PRK11037.1"/>
    <property type="match status" value="1"/>
</dbReference>
<evidence type="ECO:0008006" key="3">
    <source>
        <dbReference type="Google" id="ProtNLM"/>
    </source>
</evidence>
<dbReference type="OrthoDB" id="6215372at2"/>
<name>A0A1I4V345_9GAMM</name>
<dbReference type="InterPro" id="IPR019633">
    <property type="entry name" value="DUF2498"/>
</dbReference>
<dbReference type="AlphaFoldDB" id="A0A1I4V345"/>
<accession>A0A1I4V345</accession>
<proteinExistence type="predicted"/>
<reference evidence="2" key="1">
    <citation type="submission" date="2016-10" db="EMBL/GenBank/DDBJ databases">
        <authorList>
            <person name="Varghese N."/>
            <person name="Submissions S."/>
        </authorList>
    </citation>
    <scope>NUCLEOTIDE SEQUENCE [LARGE SCALE GENOMIC DNA]</scope>
    <source>
        <strain evidence="2">N6PO6</strain>
    </source>
</reference>
<evidence type="ECO:0000313" key="1">
    <source>
        <dbReference type="EMBL" id="SFM95541.1"/>
    </source>
</evidence>